<dbReference type="GeneID" id="30156543"/>
<dbReference type="GO" id="GO:0046961">
    <property type="term" value="F:proton-transporting ATPase activity, rotational mechanism"/>
    <property type="evidence" value="ECO:0007669"/>
    <property type="project" value="InterPro"/>
</dbReference>
<reference evidence="8 9" key="1">
    <citation type="submission" date="2016-06" db="EMBL/GenBank/DDBJ databases">
        <title>Evolution of pathogenesis and genome organization in the Tremellales.</title>
        <authorList>
            <person name="Cuomo C."/>
            <person name="Litvintseva A."/>
            <person name="Heitman J."/>
            <person name="Chen Y."/>
            <person name="Sun S."/>
            <person name="Springer D."/>
            <person name="Dromer F."/>
            <person name="Young S."/>
            <person name="Zeng Q."/>
            <person name="Chapman S."/>
            <person name="Gujja S."/>
            <person name="Saif S."/>
            <person name="Birren B."/>
        </authorList>
    </citation>
    <scope>NUCLEOTIDE SEQUENCE [LARGE SCALE GENOMIC DNA]</scope>
    <source>
        <strain evidence="8 9">CBS 6039</strain>
    </source>
</reference>
<name>A0A1E3HKD5_9TREE</name>
<dbReference type="AlphaFoldDB" id="A0A1E3HKD5"/>
<evidence type="ECO:0000256" key="6">
    <source>
        <dbReference type="RuleBase" id="RU364010"/>
    </source>
</evidence>
<keyword evidence="2 6" id="KW-0813">Transport</keyword>
<comment type="caution">
    <text evidence="8">The sequence shown here is derived from an EMBL/GenBank/DDBJ whole genome shotgun (WGS) entry which is preliminary data.</text>
</comment>
<dbReference type="Gene3D" id="3.30.70.1180">
    <property type="entry name" value="Vacuolar atp synthase subunit c, domain 1"/>
    <property type="match status" value="1"/>
</dbReference>
<dbReference type="STRING" id="1295533.A0A1E3HKD5"/>
<dbReference type="Proteomes" id="UP000094065">
    <property type="component" value="Unassembled WGS sequence"/>
</dbReference>
<keyword evidence="3 6" id="KW-0375">Hydrogen ion transport</keyword>
<dbReference type="Pfam" id="PF03223">
    <property type="entry name" value="V-ATPase_C"/>
    <property type="match status" value="1"/>
</dbReference>
<proteinExistence type="inferred from homology"/>
<dbReference type="PANTHER" id="PTHR10137:SF0">
    <property type="entry name" value="V-TYPE PROTON ATPASE SUBUNIT C"/>
    <property type="match status" value="1"/>
</dbReference>
<comment type="subunit">
    <text evidence="6">V-ATPase is a heteromultimeric enzyme composed of a peripheral catalytic V1 complex (components A to H) attached to an integral membrane V0 proton pore complex.</text>
</comment>
<feature type="region of interest" description="Disordered" evidence="7">
    <location>
        <begin position="363"/>
        <end position="382"/>
    </location>
</feature>
<comment type="function">
    <text evidence="6">Subunit of the V1 complex of vacuolar(H+)-ATPase (V-ATPase), a multisubunit enzyme composed of a peripheral complex (V1) that hydrolyzes ATP and a membrane integral complex (V0) that translocates protons. V-ATPase is responsible for acidifying and maintaining the pH of intracellular compartments and in some cell types, is targeted to the plasma membrane, where it is responsible for acidifying the extracellular environment. Subunit C is necessary for the assembly of the catalytic sector of the enzyme and is likely to have a specific function in its catalytic activity.</text>
</comment>
<evidence type="ECO:0000256" key="7">
    <source>
        <dbReference type="SAM" id="MobiDB-lite"/>
    </source>
</evidence>
<evidence type="ECO:0000256" key="4">
    <source>
        <dbReference type="ARBA" id="ARBA00023065"/>
    </source>
</evidence>
<dbReference type="CDD" id="cd14785">
    <property type="entry name" value="V-ATPase_C"/>
    <property type="match status" value="1"/>
</dbReference>
<comment type="similarity">
    <text evidence="1 6">Belongs to the V-ATPase C subunit family.</text>
</comment>
<dbReference type="FunFam" id="3.30.70.100:FF:000002">
    <property type="entry name" value="V-type proton ATPase subunit C"/>
    <property type="match status" value="1"/>
</dbReference>
<dbReference type="RefSeq" id="XP_018991949.1">
    <property type="nucleotide sequence ID" value="XM_019139458.1"/>
</dbReference>
<accession>A0A1E3HKD5</accession>
<dbReference type="GO" id="GO:0000221">
    <property type="term" value="C:vacuolar proton-transporting V-type ATPase, V1 domain"/>
    <property type="evidence" value="ECO:0007669"/>
    <property type="project" value="TreeGrafter"/>
</dbReference>
<comment type="function">
    <text evidence="5">Subunit of the V1 complex of vacuolar(H+)-ATPase (V-ATPase), a multisubunit enzyme composed of a peripheral complex (V1) that hydrolyzes ATP and a membrane integral complex (V0) that translocates protons. V-ATPase is responsible for acidifying and maintaining the pH of intracellular compartments. Subunit C is necessary for the assembly of the catalytic sector of the enzyme and is likely to have a specific function in its catalytic activity. Reversibly leaves the enzyme after glucose depletion, causing the catalytic subcomplex V1 to detach from the V0 section.</text>
</comment>
<dbReference type="EMBL" id="AWGJ01000008">
    <property type="protein sequence ID" value="ODN76575.1"/>
    <property type="molecule type" value="Genomic_DNA"/>
</dbReference>
<evidence type="ECO:0000256" key="5">
    <source>
        <dbReference type="ARBA" id="ARBA00053565"/>
    </source>
</evidence>
<dbReference type="InterPro" id="IPR004907">
    <property type="entry name" value="ATPase_V1-cplx_csu"/>
</dbReference>
<dbReference type="InterPro" id="IPR036132">
    <property type="entry name" value="Vac_ATP_synth_c_sf"/>
</dbReference>
<gene>
    <name evidence="8" type="ORF">L202_05234</name>
</gene>
<dbReference type="OrthoDB" id="6605928at2759"/>
<evidence type="ECO:0000313" key="9">
    <source>
        <dbReference type="Proteomes" id="UP000094065"/>
    </source>
</evidence>
<keyword evidence="4 6" id="KW-0406">Ion transport</keyword>
<evidence type="ECO:0000256" key="1">
    <source>
        <dbReference type="ARBA" id="ARBA00006138"/>
    </source>
</evidence>
<dbReference type="Gene3D" id="1.20.1460.10">
    <property type="entry name" value="subunit c (vma5p) of the yeast v-atpase, domain 2"/>
    <property type="match status" value="1"/>
</dbReference>
<dbReference type="Gene3D" id="3.30.70.100">
    <property type="match status" value="1"/>
</dbReference>
<organism evidence="8 9">
    <name type="scientific">Cryptococcus amylolentus CBS 6039</name>
    <dbReference type="NCBI Taxonomy" id="1295533"/>
    <lineage>
        <taxon>Eukaryota</taxon>
        <taxon>Fungi</taxon>
        <taxon>Dikarya</taxon>
        <taxon>Basidiomycota</taxon>
        <taxon>Agaricomycotina</taxon>
        <taxon>Tremellomycetes</taxon>
        <taxon>Tremellales</taxon>
        <taxon>Cryptococcaceae</taxon>
        <taxon>Cryptococcus</taxon>
    </lineage>
</organism>
<dbReference type="PANTHER" id="PTHR10137">
    <property type="entry name" value="V-TYPE PROTON ATPASE SUBUNIT C"/>
    <property type="match status" value="1"/>
</dbReference>
<evidence type="ECO:0000313" key="8">
    <source>
        <dbReference type="EMBL" id="ODN76575.1"/>
    </source>
</evidence>
<sequence length="411" mass="46352">MYVLILSLQPATMPSDLSYWLIAAPLKHGDPDIMLQDVRDDVPGVTVAKWEIPELKAGTLSNLLVLSDALPKLDSQFTNTVSKLLDQLRTLVSDDPSKLAQHARINELPVEEYLLGNGEGFKWDKSRWGQEGKVDEVVGALKKEIESIDAVQKTKYQSYQISKGKLTQIQRNQSANLSSRSLLGIVQKDHLVPDSEYLETLIFAVPKNSVKDWNEKYERLTSMVVPRSTQQITADDDYVLQTVTVFKKVRDEYIHKCRENKFIIREFTWDDHALEKLKQETADLEVEEKELWTDLLKLTRVNFSEAYQVLAHLKTINLFVESVLRYGLPADYAGVIIKPDSKTAAKTLRTINESYANLALSSSRNSKKGKGKDKSSSGGGVGEEVGGEFASVMEAEYYNMVFVELPMVVTR</sequence>
<dbReference type="SUPFAM" id="SSF118203">
    <property type="entry name" value="Vacuolar ATP synthase subunit C"/>
    <property type="match status" value="1"/>
</dbReference>
<keyword evidence="9" id="KW-1185">Reference proteome</keyword>
<protein>
    <recommendedName>
        <fullName evidence="6">V-type proton ATPase subunit C</fullName>
    </recommendedName>
</protein>
<evidence type="ECO:0000256" key="3">
    <source>
        <dbReference type="ARBA" id="ARBA00022781"/>
    </source>
</evidence>
<evidence type="ECO:0000256" key="2">
    <source>
        <dbReference type="ARBA" id="ARBA00022448"/>
    </source>
</evidence>